<dbReference type="InterPro" id="IPR020040">
    <property type="entry name" value="Ribosomal_uL6_a/b-dom"/>
</dbReference>
<dbReference type="InterPro" id="IPR000702">
    <property type="entry name" value="Ribosomal_uL6-like"/>
</dbReference>
<reference evidence="11" key="1">
    <citation type="journal article" date="2016" name="Nat. Commun.">
        <title>Genome analysis of three Pneumocystis species reveals adaptation mechanisms to life exclusively in mammalian hosts.</title>
        <authorList>
            <person name="Ma L."/>
            <person name="Chen Z."/>
            <person name="Huang D.W."/>
            <person name="Kutty G."/>
            <person name="Ishihara M."/>
            <person name="Wang H."/>
            <person name="Abouelleil A."/>
            <person name="Bishop L."/>
            <person name="Davey E."/>
            <person name="Deng R."/>
            <person name="Deng X."/>
            <person name="Fan L."/>
            <person name="Fantoni G."/>
            <person name="Fitzgerald M."/>
            <person name="Gogineni E."/>
            <person name="Goldberg J.M."/>
            <person name="Handley G."/>
            <person name="Hu X."/>
            <person name="Huber C."/>
            <person name="Jiao X."/>
            <person name="Jones K."/>
            <person name="Levin J.Z."/>
            <person name="Liu Y."/>
            <person name="Macdonald P."/>
            <person name="Melnikov A."/>
            <person name="Raley C."/>
            <person name="Sassi M."/>
            <person name="Sherman B.T."/>
            <person name="Song X."/>
            <person name="Sykes S."/>
            <person name="Tran B."/>
            <person name="Walsh L."/>
            <person name="Xia Y."/>
            <person name="Yang J."/>
            <person name="Young S."/>
            <person name="Zeng Q."/>
            <person name="Zheng X."/>
            <person name="Stephens R."/>
            <person name="Nusbaum C."/>
            <person name="Birren B.W."/>
            <person name="Azadi P."/>
            <person name="Lempicki R.A."/>
            <person name="Cuomo C.A."/>
            <person name="Kovacs J.A."/>
        </authorList>
    </citation>
    <scope>NUCLEOTIDE SEQUENCE [LARGE SCALE GENOMIC DNA]</scope>
    <source>
        <strain evidence="11">B80</strain>
    </source>
</reference>
<dbReference type="GeneID" id="28935829"/>
<comment type="caution">
    <text evidence="10">The sequence shown here is derived from an EMBL/GenBank/DDBJ whole genome shotgun (WGS) entry which is preliminary data.</text>
</comment>
<evidence type="ECO:0000256" key="3">
    <source>
        <dbReference type="ARBA" id="ARBA00022884"/>
    </source>
</evidence>
<evidence type="ECO:0000313" key="11">
    <source>
        <dbReference type="Proteomes" id="UP000054454"/>
    </source>
</evidence>
<feature type="domain" description="Large ribosomal subunit protein uL6 alpha-beta" evidence="9">
    <location>
        <begin position="58"/>
        <end position="120"/>
    </location>
</feature>
<dbReference type="SUPFAM" id="SSF56053">
    <property type="entry name" value="Ribosomal protein L6"/>
    <property type="match status" value="2"/>
</dbReference>
<protein>
    <recommendedName>
        <fullName evidence="7">Large ribosomal subunit protein uL6m</fullName>
    </recommendedName>
</protein>
<evidence type="ECO:0000256" key="2">
    <source>
        <dbReference type="ARBA" id="ARBA00022730"/>
    </source>
</evidence>
<name>A0A0W4ZNE2_PNEC8</name>
<dbReference type="RefSeq" id="XP_018226817.1">
    <property type="nucleotide sequence ID" value="XM_018369627.1"/>
</dbReference>
<keyword evidence="3" id="KW-0694">RNA-binding</keyword>
<evidence type="ECO:0000256" key="4">
    <source>
        <dbReference type="ARBA" id="ARBA00022980"/>
    </source>
</evidence>
<dbReference type="VEuPathDB" id="FungiDB:T552_01034"/>
<accession>A0A0W4ZNE2</accession>
<evidence type="ECO:0000259" key="9">
    <source>
        <dbReference type="Pfam" id="PF00347"/>
    </source>
</evidence>
<keyword evidence="2" id="KW-0699">rRNA-binding</keyword>
<dbReference type="GO" id="GO:0019843">
    <property type="term" value="F:rRNA binding"/>
    <property type="evidence" value="ECO:0007669"/>
    <property type="project" value="UniProtKB-KW"/>
</dbReference>
<comment type="function">
    <text evidence="6">Component of the mitochondrial ribosome (mitoribosome), a dedicated translation machinery responsible for the synthesis of mitochondrial genome-encoded proteins, including at least some of the essential transmembrane subunits of the mitochondrial respiratory chain. The mitoribosomes are attached to the mitochondrial inner membrane and translation products are cotranslationally integrated into the membrane.</text>
</comment>
<feature type="domain" description="Large ribosomal subunit protein uL6 alpha-beta" evidence="9">
    <location>
        <begin position="129"/>
        <end position="202"/>
    </location>
</feature>
<keyword evidence="5 8" id="KW-0687">Ribonucleoprotein</keyword>
<dbReference type="GO" id="GO:0006412">
    <property type="term" value="P:translation"/>
    <property type="evidence" value="ECO:0007669"/>
    <property type="project" value="InterPro"/>
</dbReference>
<dbReference type="PRINTS" id="PR00059">
    <property type="entry name" value="RIBOSOMALL6"/>
</dbReference>
<evidence type="ECO:0000256" key="8">
    <source>
        <dbReference type="RuleBase" id="RU003869"/>
    </source>
</evidence>
<evidence type="ECO:0000256" key="1">
    <source>
        <dbReference type="ARBA" id="ARBA00009356"/>
    </source>
</evidence>
<keyword evidence="11" id="KW-1185">Reference proteome</keyword>
<dbReference type="FunFam" id="3.90.930.12:FF:000006">
    <property type="entry name" value="50S ribosomal protein L6"/>
    <property type="match status" value="1"/>
</dbReference>
<evidence type="ECO:0000256" key="6">
    <source>
        <dbReference type="ARBA" id="ARBA00037226"/>
    </source>
</evidence>
<dbReference type="GO" id="GO:0005762">
    <property type="term" value="C:mitochondrial large ribosomal subunit"/>
    <property type="evidence" value="ECO:0007669"/>
    <property type="project" value="TreeGrafter"/>
</dbReference>
<dbReference type="InterPro" id="IPR002358">
    <property type="entry name" value="Ribosomal_uL6_CS"/>
</dbReference>
<keyword evidence="4 8" id="KW-0689">Ribosomal protein</keyword>
<dbReference type="AlphaFoldDB" id="A0A0W4ZNE2"/>
<comment type="similarity">
    <text evidence="1 8">Belongs to the universal ribosomal protein uL6 family.</text>
</comment>
<dbReference type="Gene3D" id="3.90.930.12">
    <property type="entry name" value="Ribosomal protein L6, alpha-beta domain"/>
    <property type="match status" value="2"/>
</dbReference>
<dbReference type="Pfam" id="PF00347">
    <property type="entry name" value="Ribosomal_L6"/>
    <property type="match status" value="2"/>
</dbReference>
<dbReference type="PANTHER" id="PTHR11655">
    <property type="entry name" value="60S/50S RIBOSOMAL PROTEIN L6/L9"/>
    <property type="match status" value="1"/>
</dbReference>
<evidence type="ECO:0000256" key="7">
    <source>
        <dbReference type="ARBA" id="ARBA00069416"/>
    </source>
</evidence>
<dbReference type="OrthoDB" id="540873at2759"/>
<proteinExistence type="inferred from homology"/>
<dbReference type="EMBL" id="LFVZ01000004">
    <property type="protein sequence ID" value="KTW29830.1"/>
    <property type="molecule type" value="Genomic_DNA"/>
</dbReference>
<dbReference type="Proteomes" id="UP000054454">
    <property type="component" value="Unassembled WGS sequence"/>
</dbReference>
<sequence>MEIMFKYSASSMYNFRKSFFPSFLVAFLRKSHIGSKPLFLPRTAKLQVSIAENIPNTKQIAVEGPNGCLSLYLPSYIDINHCSLTNKVKVSVENPMIKKQRSMWGTARSLLSNMIVGVTEYHHVTLRLVGIGYKAFIENDSFLSLKVGYSHPILLKIPDGVFVTCPSPTQIILKGCDKVIVTQFAANIRKWRKPEPYKGKGIYVDDEKIILKSAKTR</sequence>
<dbReference type="PANTHER" id="PTHR11655:SF14">
    <property type="entry name" value="LARGE RIBOSOMAL SUBUNIT PROTEIN UL6M"/>
    <property type="match status" value="1"/>
</dbReference>
<gene>
    <name evidence="10" type="ORF">T552_01034</name>
</gene>
<dbReference type="InterPro" id="IPR019906">
    <property type="entry name" value="Ribosomal_uL6_bac-type"/>
</dbReference>
<evidence type="ECO:0000256" key="5">
    <source>
        <dbReference type="ARBA" id="ARBA00023274"/>
    </source>
</evidence>
<organism evidence="10 11">
    <name type="scientific">Pneumocystis carinii (strain B80)</name>
    <name type="common">Rat pneumocystis pneumonia agent</name>
    <name type="synonym">Pneumocystis carinii f. sp. carinii</name>
    <dbReference type="NCBI Taxonomy" id="1408658"/>
    <lineage>
        <taxon>Eukaryota</taxon>
        <taxon>Fungi</taxon>
        <taxon>Dikarya</taxon>
        <taxon>Ascomycota</taxon>
        <taxon>Taphrinomycotina</taxon>
        <taxon>Pneumocystomycetes</taxon>
        <taxon>Pneumocystaceae</taxon>
        <taxon>Pneumocystis</taxon>
    </lineage>
</organism>
<dbReference type="GO" id="GO:0003735">
    <property type="term" value="F:structural constituent of ribosome"/>
    <property type="evidence" value="ECO:0007669"/>
    <property type="project" value="InterPro"/>
</dbReference>
<dbReference type="InterPro" id="IPR036789">
    <property type="entry name" value="Ribosomal_uL6-like_a/b-dom_sf"/>
</dbReference>
<dbReference type="PROSITE" id="PS00525">
    <property type="entry name" value="RIBOSOMAL_L6_1"/>
    <property type="match status" value="1"/>
</dbReference>
<evidence type="ECO:0000313" key="10">
    <source>
        <dbReference type="EMBL" id="KTW29830.1"/>
    </source>
</evidence>